<comment type="caution">
    <text evidence="2">The sequence shown here is derived from an EMBL/GenBank/DDBJ whole genome shotgun (WGS) entry which is preliminary data.</text>
</comment>
<accession>A0A7J7RAN0</accession>
<feature type="region of interest" description="Disordered" evidence="1">
    <location>
        <begin position="1"/>
        <end position="30"/>
    </location>
</feature>
<evidence type="ECO:0000256" key="1">
    <source>
        <dbReference type="SAM" id="MobiDB-lite"/>
    </source>
</evidence>
<name>A0A7J7RAN0_RHIFE</name>
<dbReference type="AlphaFoldDB" id="A0A7J7RAN0"/>
<sequence>MSCCPQESLDPGEMADCGNSTHPDSTRPRGAFPVPVWPGPPLPRSLEPAQAVATVISKRASFWVKRWFPDEMKTLFVAFSLCVQKFGGFCVRFSFCFFLWELGGFQGSSLGWHTGCKQPHARVCAGY</sequence>
<organism evidence="2 3">
    <name type="scientific">Rhinolophus ferrumequinum</name>
    <name type="common">Greater horseshoe bat</name>
    <dbReference type="NCBI Taxonomy" id="59479"/>
    <lineage>
        <taxon>Eukaryota</taxon>
        <taxon>Metazoa</taxon>
        <taxon>Chordata</taxon>
        <taxon>Craniata</taxon>
        <taxon>Vertebrata</taxon>
        <taxon>Euteleostomi</taxon>
        <taxon>Mammalia</taxon>
        <taxon>Eutheria</taxon>
        <taxon>Laurasiatheria</taxon>
        <taxon>Chiroptera</taxon>
        <taxon>Yinpterochiroptera</taxon>
        <taxon>Rhinolophoidea</taxon>
        <taxon>Rhinolophidae</taxon>
        <taxon>Rhinolophinae</taxon>
        <taxon>Rhinolophus</taxon>
    </lineage>
</organism>
<dbReference type="Proteomes" id="UP000585614">
    <property type="component" value="Unassembled WGS sequence"/>
</dbReference>
<dbReference type="EMBL" id="JACAGC010000028">
    <property type="protein sequence ID" value="KAF6273240.1"/>
    <property type="molecule type" value="Genomic_DNA"/>
</dbReference>
<reference evidence="2 3" key="1">
    <citation type="journal article" date="2020" name="Nature">
        <title>Six reference-quality genomes reveal evolution of bat adaptations.</title>
        <authorList>
            <person name="Jebb D."/>
            <person name="Huang Z."/>
            <person name="Pippel M."/>
            <person name="Hughes G.M."/>
            <person name="Lavrichenko K."/>
            <person name="Devanna P."/>
            <person name="Winkler S."/>
            <person name="Jermiin L.S."/>
            <person name="Skirmuntt E.C."/>
            <person name="Katzourakis A."/>
            <person name="Burkitt-Gray L."/>
            <person name="Ray D.A."/>
            <person name="Sullivan K.A.M."/>
            <person name="Roscito J.G."/>
            <person name="Kirilenko B.M."/>
            <person name="Davalos L.M."/>
            <person name="Corthals A.P."/>
            <person name="Power M.L."/>
            <person name="Jones G."/>
            <person name="Ransome R.D."/>
            <person name="Dechmann D.K.N."/>
            <person name="Locatelli A.G."/>
            <person name="Puechmaille S.J."/>
            <person name="Fedrigo O."/>
            <person name="Jarvis E.D."/>
            <person name="Hiller M."/>
            <person name="Vernes S.C."/>
            <person name="Myers E.W."/>
            <person name="Teeling E.C."/>
        </authorList>
    </citation>
    <scope>NUCLEOTIDE SEQUENCE [LARGE SCALE GENOMIC DNA]</scope>
    <source>
        <strain evidence="2">MRhiFer1</strain>
        <tissue evidence="2">Lung</tissue>
    </source>
</reference>
<gene>
    <name evidence="2" type="ORF">mRhiFer1_009525</name>
</gene>
<protein>
    <submittedName>
        <fullName evidence="2">Uncharacterized protein</fullName>
    </submittedName>
</protein>
<proteinExistence type="predicted"/>
<evidence type="ECO:0000313" key="3">
    <source>
        <dbReference type="Proteomes" id="UP000585614"/>
    </source>
</evidence>
<evidence type="ECO:0000313" key="2">
    <source>
        <dbReference type="EMBL" id="KAF6273240.1"/>
    </source>
</evidence>